<dbReference type="AlphaFoldDB" id="A0A815H7S8"/>
<keyword evidence="8" id="KW-1185">Reference proteome</keyword>
<keyword evidence="3 4" id="KW-0408">Iron</keyword>
<dbReference type="InterPro" id="IPR036396">
    <property type="entry name" value="Cyt_P450_sf"/>
</dbReference>
<dbReference type="InterPro" id="IPR002401">
    <property type="entry name" value="Cyt_P450_E_grp-I"/>
</dbReference>
<name>A0A815H7S8_ADIRI</name>
<evidence type="ECO:0000256" key="2">
    <source>
        <dbReference type="ARBA" id="ARBA00022723"/>
    </source>
</evidence>
<dbReference type="GO" id="GO:0020037">
    <property type="term" value="F:heme binding"/>
    <property type="evidence" value="ECO:0007669"/>
    <property type="project" value="InterPro"/>
</dbReference>
<dbReference type="Gene3D" id="1.10.630.10">
    <property type="entry name" value="Cytochrome P450"/>
    <property type="match status" value="1"/>
</dbReference>
<dbReference type="Proteomes" id="UP000663852">
    <property type="component" value="Unassembled WGS sequence"/>
</dbReference>
<dbReference type="SUPFAM" id="SSF48264">
    <property type="entry name" value="Cytochrome P450"/>
    <property type="match status" value="1"/>
</dbReference>
<evidence type="ECO:0000256" key="3">
    <source>
        <dbReference type="ARBA" id="ARBA00023004"/>
    </source>
</evidence>
<evidence type="ECO:0000256" key="1">
    <source>
        <dbReference type="ARBA" id="ARBA00010617"/>
    </source>
</evidence>
<evidence type="ECO:0000313" key="7">
    <source>
        <dbReference type="EMBL" id="CAF1650602.1"/>
    </source>
</evidence>
<gene>
    <name evidence="6" type="ORF">EDS130_LOCUS33148</name>
    <name evidence="7" type="ORF">XAT740_LOCUS54892</name>
</gene>
<dbReference type="InterPro" id="IPR001128">
    <property type="entry name" value="Cyt_P450"/>
</dbReference>
<comment type="similarity">
    <text evidence="1">Belongs to the cytochrome P450 family.</text>
</comment>
<evidence type="ECO:0000256" key="4">
    <source>
        <dbReference type="PIRSR" id="PIRSR602401-1"/>
    </source>
</evidence>
<dbReference type="InterPro" id="IPR050182">
    <property type="entry name" value="Cytochrome_P450_fam2"/>
</dbReference>
<organism evidence="6 9">
    <name type="scientific">Adineta ricciae</name>
    <name type="common">Rotifer</name>
    <dbReference type="NCBI Taxonomy" id="249248"/>
    <lineage>
        <taxon>Eukaryota</taxon>
        <taxon>Metazoa</taxon>
        <taxon>Spiralia</taxon>
        <taxon>Gnathifera</taxon>
        <taxon>Rotifera</taxon>
        <taxon>Eurotatoria</taxon>
        <taxon>Bdelloidea</taxon>
        <taxon>Adinetida</taxon>
        <taxon>Adinetidae</taxon>
        <taxon>Adineta</taxon>
    </lineage>
</organism>
<sequence>MFNITEILFGKSLFGLLIELLLIGFVIVIVIDKLLRWYVTRSGNWSGVVGTNFCFPLGDWRGLLSSKDGLALLHLCQNLGNPHVYRIWMGLQPALILAHPDAVRDFWQYHDETKIEREVKLSWALIHLMGEAIGFKPYRARNRISKFFHVCFGPKNISRFQTKIENSINEFMTRLHYLTNTDTLIDIRKELSYLGHDASVNMYLGRKSSGHLNELRTLVDEMNHLMSLSCCSIWINVSGLQRILPDAYKLRSEIASFRHKWESLLKKLMLEYKEEFETNQNDKKEFNDSMLTQFVQMKAEGKCDVTFEELMDTFTESLFFPSDVVAATITYTLILLAMNQDVQTFTRELLQNRISDQSKVTLADVDSIEYLDWILNECQRMFPVQMLNTPEFTSQAMTIAGISIPKDTMVIYDTHSIHRRDDIWDEPLVFRPERFRNLDAKQRKAIHAFGNGRTRRCLGEYFVRSLHKLIISRILLDYRVQTVDKYENIDEISRKQIPLAYAPDICLQFVRL</sequence>
<dbReference type="OrthoDB" id="1055148at2759"/>
<proteinExistence type="inferred from homology"/>
<dbReference type="GO" id="GO:0004497">
    <property type="term" value="F:monooxygenase activity"/>
    <property type="evidence" value="ECO:0007669"/>
    <property type="project" value="InterPro"/>
</dbReference>
<comment type="caution">
    <text evidence="6">The sequence shown here is derived from an EMBL/GenBank/DDBJ whole genome shotgun (WGS) entry which is preliminary data.</text>
</comment>
<keyword evidence="5" id="KW-0472">Membrane</keyword>
<accession>A0A815H7S8</accession>
<dbReference type="PANTHER" id="PTHR24300">
    <property type="entry name" value="CYTOCHROME P450 508A4-RELATED"/>
    <property type="match status" value="1"/>
</dbReference>
<comment type="cofactor">
    <cofactor evidence="4">
        <name>heme</name>
        <dbReference type="ChEBI" id="CHEBI:30413"/>
    </cofactor>
</comment>
<dbReference type="Pfam" id="PF00067">
    <property type="entry name" value="p450"/>
    <property type="match status" value="1"/>
</dbReference>
<keyword evidence="5" id="KW-0812">Transmembrane</keyword>
<evidence type="ECO:0000313" key="9">
    <source>
        <dbReference type="Proteomes" id="UP000663852"/>
    </source>
</evidence>
<keyword evidence="5" id="KW-1133">Transmembrane helix</keyword>
<dbReference type="Proteomes" id="UP000663828">
    <property type="component" value="Unassembled WGS sequence"/>
</dbReference>
<keyword evidence="4" id="KW-0349">Heme</keyword>
<protein>
    <submittedName>
        <fullName evidence="6">Uncharacterized protein</fullName>
    </submittedName>
</protein>
<dbReference type="EMBL" id="CAJNOR010010039">
    <property type="protein sequence ID" value="CAF1650602.1"/>
    <property type="molecule type" value="Genomic_DNA"/>
</dbReference>
<evidence type="ECO:0000313" key="8">
    <source>
        <dbReference type="Proteomes" id="UP000663828"/>
    </source>
</evidence>
<dbReference type="PRINTS" id="PR00463">
    <property type="entry name" value="EP450I"/>
</dbReference>
<dbReference type="GO" id="GO:0005506">
    <property type="term" value="F:iron ion binding"/>
    <property type="evidence" value="ECO:0007669"/>
    <property type="project" value="InterPro"/>
</dbReference>
<evidence type="ECO:0000256" key="5">
    <source>
        <dbReference type="SAM" id="Phobius"/>
    </source>
</evidence>
<keyword evidence="2 4" id="KW-0479">Metal-binding</keyword>
<reference evidence="6" key="1">
    <citation type="submission" date="2021-02" db="EMBL/GenBank/DDBJ databases">
        <authorList>
            <person name="Nowell W R."/>
        </authorList>
    </citation>
    <scope>NUCLEOTIDE SEQUENCE</scope>
</reference>
<dbReference type="EMBL" id="CAJNOJ010000261">
    <property type="protein sequence ID" value="CAF1348653.1"/>
    <property type="molecule type" value="Genomic_DNA"/>
</dbReference>
<feature type="transmembrane region" description="Helical" evidence="5">
    <location>
        <begin position="12"/>
        <end position="31"/>
    </location>
</feature>
<feature type="binding site" description="axial binding residue" evidence="4">
    <location>
        <position position="457"/>
    </location>
    <ligand>
        <name>heme</name>
        <dbReference type="ChEBI" id="CHEBI:30413"/>
    </ligand>
    <ligandPart>
        <name>Fe</name>
        <dbReference type="ChEBI" id="CHEBI:18248"/>
    </ligandPart>
</feature>
<evidence type="ECO:0000313" key="6">
    <source>
        <dbReference type="EMBL" id="CAF1348653.1"/>
    </source>
</evidence>
<dbReference type="GO" id="GO:0016705">
    <property type="term" value="F:oxidoreductase activity, acting on paired donors, with incorporation or reduction of molecular oxygen"/>
    <property type="evidence" value="ECO:0007669"/>
    <property type="project" value="InterPro"/>
</dbReference>